<feature type="region of interest" description="Disordered" evidence="1">
    <location>
        <begin position="634"/>
        <end position="822"/>
    </location>
</feature>
<feature type="region of interest" description="Disordered" evidence="1">
    <location>
        <begin position="493"/>
        <end position="566"/>
    </location>
</feature>
<gene>
    <name evidence="2" type="ORF">M6B38_115930</name>
</gene>
<feature type="region of interest" description="Disordered" evidence="1">
    <location>
        <begin position="1"/>
        <end position="47"/>
    </location>
</feature>
<feature type="compositionally biased region" description="Polar residues" evidence="1">
    <location>
        <begin position="502"/>
        <end position="520"/>
    </location>
</feature>
<dbReference type="PANTHER" id="PTHR35767">
    <property type="entry name" value="HAPLESS PROTEIN"/>
    <property type="match status" value="1"/>
</dbReference>
<feature type="compositionally biased region" description="Basic and acidic residues" evidence="1">
    <location>
        <begin position="549"/>
        <end position="560"/>
    </location>
</feature>
<feature type="compositionally biased region" description="Polar residues" evidence="1">
    <location>
        <begin position="877"/>
        <end position="890"/>
    </location>
</feature>
<keyword evidence="3" id="KW-1185">Reference proteome</keyword>
<feature type="region of interest" description="Disordered" evidence="1">
    <location>
        <begin position="856"/>
        <end position="896"/>
    </location>
</feature>
<dbReference type="AlphaFoldDB" id="A0AAX6I3Y4"/>
<accession>A0AAX6I3Y4</accession>
<feature type="compositionally biased region" description="Basic and acidic residues" evidence="1">
    <location>
        <begin position="733"/>
        <end position="746"/>
    </location>
</feature>
<proteinExistence type="predicted"/>
<protein>
    <submittedName>
        <fullName evidence="2">Uncharacterized protein</fullName>
    </submittedName>
</protein>
<organism evidence="2 3">
    <name type="scientific">Iris pallida</name>
    <name type="common">Sweet iris</name>
    <dbReference type="NCBI Taxonomy" id="29817"/>
    <lineage>
        <taxon>Eukaryota</taxon>
        <taxon>Viridiplantae</taxon>
        <taxon>Streptophyta</taxon>
        <taxon>Embryophyta</taxon>
        <taxon>Tracheophyta</taxon>
        <taxon>Spermatophyta</taxon>
        <taxon>Magnoliopsida</taxon>
        <taxon>Liliopsida</taxon>
        <taxon>Asparagales</taxon>
        <taxon>Iridaceae</taxon>
        <taxon>Iridoideae</taxon>
        <taxon>Irideae</taxon>
        <taxon>Iris</taxon>
    </lineage>
</organism>
<dbReference type="EMBL" id="JANAVB010004796">
    <property type="protein sequence ID" value="KAJ6848010.1"/>
    <property type="molecule type" value="Genomic_DNA"/>
</dbReference>
<feature type="region of interest" description="Disordered" evidence="1">
    <location>
        <begin position="578"/>
        <end position="608"/>
    </location>
</feature>
<evidence type="ECO:0000256" key="1">
    <source>
        <dbReference type="SAM" id="MobiDB-lite"/>
    </source>
</evidence>
<feature type="compositionally biased region" description="Basic and acidic residues" evidence="1">
    <location>
        <begin position="797"/>
        <end position="809"/>
    </location>
</feature>
<evidence type="ECO:0000313" key="2">
    <source>
        <dbReference type="EMBL" id="KAJ6848010.1"/>
    </source>
</evidence>
<evidence type="ECO:0000313" key="3">
    <source>
        <dbReference type="Proteomes" id="UP001140949"/>
    </source>
</evidence>
<dbReference type="Proteomes" id="UP001140949">
    <property type="component" value="Unassembled WGS sequence"/>
</dbReference>
<feature type="compositionally biased region" description="Polar residues" evidence="1">
    <location>
        <begin position="859"/>
        <end position="868"/>
    </location>
</feature>
<reference evidence="2" key="2">
    <citation type="submission" date="2023-04" db="EMBL/GenBank/DDBJ databases">
        <authorList>
            <person name="Bruccoleri R.E."/>
            <person name="Oakeley E.J."/>
            <person name="Faust A.-M."/>
            <person name="Dessus-Babus S."/>
            <person name="Altorfer M."/>
            <person name="Burckhardt D."/>
            <person name="Oertli M."/>
            <person name="Naumann U."/>
            <person name="Petersen F."/>
            <person name="Wong J."/>
        </authorList>
    </citation>
    <scope>NUCLEOTIDE SEQUENCE</scope>
    <source>
        <strain evidence="2">GSM-AAB239-AS_SAM_17_03QT</strain>
        <tissue evidence="2">Leaf</tissue>
    </source>
</reference>
<reference evidence="2" key="1">
    <citation type="journal article" date="2023" name="GigaByte">
        <title>Genome assembly of the bearded iris, Iris pallida Lam.</title>
        <authorList>
            <person name="Bruccoleri R.E."/>
            <person name="Oakeley E.J."/>
            <person name="Faust A.M.E."/>
            <person name="Altorfer M."/>
            <person name="Dessus-Babus S."/>
            <person name="Burckhardt D."/>
            <person name="Oertli M."/>
            <person name="Naumann U."/>
            <person name="Petersen F."/>
            <person name="Wong J."/>
        </authorList>
    </citation>
    <scope>NUCLEOTIDE SEQUENCE</scope>
    <source>
        <strain evidence="2">GSM-AAB239-AS_SAM_17_03QT</strain>
    </source>
</reference>
<feature type="compositionally biased region" description="Basic and acidic residues" evidence="1">
    <location>
        <begin position="774"/>
        <end position="790"/>
    </location>
</feature>
<name>A0AAX6I3Y4_IRIPA</name>
<dbReference type="PANTHER" id="PTHR35767:SF1">
    <property type="entry name" value="HAPLESS PROTEIN"/>
    <property type="match status" value="1"/>
</dbReference>
<feature type="compositionally biased region" description="Low complexity" evidence="1">
    <location>
        <begin position="1"/>
        <end position="15"/>
    </location>
</feature>
<feature type="compositionally biased region" description="Basic and acidic residues" evidence="1">
    <location>
        <begin position="702"/>
        <end position="725"/>
    </location>
</feature>
<feature type="region of interest" description="Disordered" evidence="1">
    <location>
        <begin position="1001"/>
        <end position="1040"/>
    </location>
</feature>
<comment type="caution">
    <text evidence="2">The sequence shown here is derived from an EMBL/GenBank/DDBJ whole genome shotgun (WGS) entry which is preliminary data.</text>
</comment>
<sequence length="1245" mass="135178">MLSTESPADAPCSSTAPPPPPKAADERASDRLPFPEADPAVGLLAHTQQQTPNFSLREYVFASRRGGVETNWPFRRKLLRLCSKHGVRDPLPPFEPPKLVRSRCRGDEVGPEAGRAVAGQVGLRESGDRVCSSCVEPVPLLPSDVVSDAGRVIGDAETPSTVMSRDRIGLEFARRQPPPQEKLETSQELSGKKCKLVLKVSAASQSKRPEDIASTSSTVSDPMASKICPVCKLFSSSSMTTLNAHMDQCLRMESNTARLDMAKPSSLKPKPSKKRLMVDIYATAAYCTLEDLDRRNGTTWARDLSLVAPAGEPPTETKRPMLSQVDIRHDGDEAAYVEPPAETKRPRLPPTDVRRDGDESVYVDSNGIKLRILSKLSDKPPMIPWEESKRKKDVLSVPEFNEGKSVSSGKKTLSGSNFLKHMKPKPLSKKLSSFEMMPIREIQAPSAKVHCHAEARRDDEDVNLRLVAETMQSGGRATLGQWVCSKRSDLPKNKMKKAVQKCSENPKVTTKSPLSKSDQPGLSLPSGVRSHLNSSWSTEEPRSPPPKTRRVDFLQDEKKGSSVASASTNGLRLKVLSRSCGASTSSRRNTGEEHPNGVHRATARSSDGCHLSVKAKKIVSLKKNILVRRPSFPLEAVDDGDDDDGQRAPKSFRKRRSVLMSGKRGREPALGVNGTSKKVRTRRPNFSLSTQRLFERGSNLCESEKEREEDVPMEELSHGTPERAPLRTSSSMEKVDDDHVDRDNLVSERLSTDSATDEDPKPSGDEYAQSASESESREERAAPRLYDKNETQSFDHGQQETDGRTDVRVTGDAAAAFGGEGESRVVVQCKESQAETASAQESSACLTSHGEVGLDVPLENSSATSGQAKSDREPSFSPGSTASTISTPSQDVYRPKVSKAELCTRSENNGEARGRATGMRNEDVELISEPGQLRDGQGCCCSRRDGISREFPFMRQTVVPPAAAATAVPLRGKQISGLYIAPPRLSSFVSYPGLRAESITEFTKPSPESAADSVKFPAYGGLGSNGASSPSQPPPTPNSVLRLMGKDLMVLKEDSAQPSPSGNSVPSLGFGPARTVSNQESYWYNYSPQLQNASSVFTQALPMASHPLPLHAGFLVKPDRQPPAKRSTASPRAPYTMKEVIVIDDSPDTEPEMPVTLPPAAAAAVAVSNPFAQQRQFACFPSHAQYVSGGGFRPVYPKPGPTTKELANAVVKSAEGLRPLLPNPFYFHSTSTGQLHHLGQPVYFP</sequence>
<feature type="region of interest" description="Disordered" evidence="1">
    <location>
        <begin position="333"/>
        <end position="359"/>
    </location>
</feature>